<dbReference type="GO" id="GO:0005886">
    <property type="term" value="C:plasma membrane"/>
    <property type="evidence" value="ECO:0007669"/>
    <property type="project" value="InterPro"/>
</dbReference>
<evidence type="ECO:0000313" key="3">
    <source>
        <dbReference type="Proteomes" id="UP000536179"/>
    </source>
</evidence>
<comment type="caution">
    <text evidence="2">The sequence shown here is derived from an EMBL/GenBank/DDBJ whole genome shotgun (WGS) entry which is preliminary data.</text>
</comment>
<dbReference type="InterPro" id="IPR018764">
    <property type="entry name" value="RskA_C"/>
</dbReference>
<dbReference type="EMBL" id="JACHXU010000022">
    <property type="protein sequence ID" value="MBB3209341.1"/>
    <property type="molecule type" value="Genomic_DNA"/>
</dbReference>
<reference evidence="2 3" key="1">
    <citation type="submission" date="2020-08" db="EMBL/GenBank/DDBJ databases">
        <title>Genomic Encyclopedia of Type Strains, Phase III (KMG-III): the genomes of soil and plant-associated and newly described type strains.</title>
        <authorList>
            <person name="Whitman W."/>
        </authorList>
    </citation>
    <scope>NUCLEOTIDE SEQUENCE [LARGE SCALE GENOMIC DNA]</scope>
    <source>
        <strain evidence="2 3">CECT 8075</strain>
    </source>
</reference>
<sequence>MNSSSLPPSEWEELLAGEAIGDLDTSELERLDQEFASGRPDSSAELMRTAAALDLALAGAEDDAMPDHLRRRVALDAVKYIPDANSNSAGVELASDQQPHATIPLRERVAWLAAAASILFAFGTWALRERSGGNGPGDAIVAMDFGKERANLKATEDHIAVQWAPGTTPFETPVAGDVVWSTTEQKGFMRFVDMPINDPTKEQYQLWIIDPARDDEPIDGGVFDVTAAGEVIVPIDAKLKVLDPAAFAITIEKPGGVVVSTQERLPLLASVAN</sequence>
<dbReference type="Pfam" id="PF10099">
    <property type="entry name" value="RskA_C"/>
    <property type="match status" value="1"/>
</dbReference>
<name>A0A7W5E352_9BACT</name>
<evidence type="ECO:0000259" key="1">
    <source>
        <dbReference type="Pfam" id="PF10099"/>
    </source>
</evidence>
<accession>A0A7W5E352</accession>
<proteinExistence type="predicted"/>
<evidence type="ECO:0000313" key="2">
    <source>
        <dbReference type="EMBL" id="MBB3209341.1"/>
    </source>
</evidence>
<keyword evidence="3" id="KW-1185">Reference proteome</keyword>
<feature type="domain" description="Anti-sigma K factor RskA C-terminal" evidence="1">
    <location>
        <begin position="111"/>
        <end position="257"/>
    </location>
</feature>
<protein>
    <recommendedName>
        <fullName evidence="1">Anti-sigma K factor RskA C-terminal domain-containing protein</fullName>
    </recommendedName>
</protein>
<dbReference type="Proteomes" id="UP000536179">
    <property type="component" value="Unassembled WGS sequence"/>
</dbReference>
<dbReference type="PANTHER" id="PTHR37461:SF1">
    <property type="entry name" value="ANTI-SIGMA-K FACTOR RSKA"/>
    <property type="match status" value="1"/>
</dbReference>
<organism evidence="2 3">
    <name type="scientific">Aporhodopirellula rubra</name>
    <dbReference type="NCBI Taxonomy" id="980271"/>
    <lineage>
        <taxon>Bacteria</taxon>
        <taxon>Pseudomonadati</taxon>
        <taxon>Planctomycetota</taxon>
        <taxon>Planctomycetia</taxon>
        <taxon>Pirellulales</taxon>
        <taxon>Pirellulaceae</taxon>
        <taxon>Aporhodopirellula</taxon>
    </lineage>
</organism>
<dbReference type="PANTHER" id="PTHR37461">
    <property type="entry name" value="ANTI-SIGMA-K FACTOR RSKA"/>
    <property type="match status" value="1"/>
</dbReference>
<dbReference type="GO" id="GO:0016989">
    <property type="term" value="F:sigma factor antagonist activity"/>
    <property type="evidence" value="ECO:0007669"/>
    <property type="project" value="TreeGrafter"/>
</dbReference>
<dbReference type="RefSeq" id="WP_184307856.1">
    <property type="nucleotide sequence ID" value="NZ_JACHXU010000022.1"/>
</dbReference>
<dbReference type="AlphaFoldDB" id="A0A7W5E352"/>
<dbReference type="GO" id="GO:0006417">
    <property type="term" value="P:regulation of translation"/>
    <property type="evidence" value="ECO:0007669"/>
    <property type="project" value="TreeGrafter"/>
</dbReference>
<gene>
    <name evidence="2" type="ORF">FHS27_005181</name>
</gene>
<dbReference type="InterPro" id="IPR051474">
    <property type="entry name" value="Anti-sigma-K/W_factor"/>
</dbReference>